<evidence type="ECO:0000259" key="1">
    <source>
        <dbReference type="Pfam" id="PF05257"/>
    </source>
</evidence>
<dbReference type="Pfam" id="PF05257">
    <property type="entry name" value="CHAP"/>
    <property type="match status" value="1"/>
</dbReference>
<evidence type="ECO:0000313" key="2">
    <source>
        <dbReference type="EMBL" id="MFC0627456.1"/>
    </source>
</evidence>
<feature type="domain" description="Peptidase C51" evidence="1">
    <location>
        <begin position="202"/>
        <end position="265"/>
    </location>
</feature>
<dbReference type="RefSeq" id="WP_380052268.1">
    <property type="nucleotide sequence ID" value="NZ_JBHLTC010000034.1"/>
</dbReference>
<dbReference type="Proteomes" id="UP001589890">
    <property type="component" value="Unassembled WGS sequence"/>
</dbReference>
<comment type="caution">
    <text evidence="2">The sequence shown here is derived from an EMBL/GenBank/DDBJ whole genome shotgun (WGS) entry which is preliminary data.</text>
</comment>
<keyword evidence="3" id="KW-1185">Reference proteome</keyword>
<gene>
    <name evidence="2" type="ORF">ACFFGN_25505</name>
</gene>
<dbReference type="InterPro" id="IPR007921">
    <property type="entry name" value="CHAP_dom"/>
</dbReference>
<sequence length="312" mass="32821">MIRVLAISLVGLGLVGALLSPVAIATLPSSVCADVKLSGPLDAEQRSNAAVIVGVATRRGMGEAGAVIGVMTALTESSLRNLEYGDAAGPDSRGLFQQRDGLGPLATRMSPAGAAGLFFDALTTVAGWQAMPPWQAAQAVQRSAFSDGSNYRRNHDLARGIVSTTDLTAGGCSDRWLPTSDRALPGADQAIARARALVGSRGYYQLCARLAANIWGRPRSGYYSAATQWQHMQAIGQAHPGDRNPPAGALLFWDTGGPYGHVAVYIGKGHIVSNDIHDQHPGQGGVYLAELETIEGTWAATYQGWSPPIYRN</sequence>
<name>A0ABV6QTY9_9ACTN</name>
<dbReference type="InterPro" id="IPR038765">
    <property type="entry name" value="Papain-like_cys_pep_sf"/>
</dbReference>
<dbReference type="EMBL" id="JBHLTC010000034">
    <property type="protein sequence ID" value="MFC0627456.1"/>
    <property type="molecule type" value="Genomic_DNA"/>
</dbReference>
<dbReference type="Gene3D" id="3.90.1720.10">
    <property type="entry name" value="endopeptidase domain like (from Nostoc punctiforme)"/>
    <property type="match status" value="1"/>
</dbReference>
<evidence type="ECO:0000313" key="3">
    <source>
        <dbReference type="Proteomes" id="UP001589890"/>
    </source>
</evidence>
<proteinExistence type="predicted"/>
<reference evidence="2 3" key="1">
    <citation type="submission" date="2024-09" db="EMBL/GenBank/DDBJ databases">
        <authorList>
            <person name="Sun Q."/>
            <person name="Mori K."/>
        </authorList>
    </citation>
    <scope>NUCLEOTIDE SEQUENCE [LARGE SCALE GENOMIC DNA]</scope>
    <source>
        <strain evidence="2 3">CGMCC 1.15906</strain>
    </source>
</reference>
<accession>A0ABV6QTY9</accession>
<protein>
    <submittedName>
        <fullName evidence="2">CHAP domain-containing protein</fullName>
    </submittedName>
</protein>
<dbReference type="SUPFAM" id="SSF54001">
    <property type="entry name" value="Cysteine proteinases"/>
    <property type="match status" value="1"/>
</dbReference>
<organism evidence="2 3">
    <name type="scientific">Kribbella deserti</name>
    <dbReference type="NCBI Taxonomy" id="1926257"/>
    <lineage>
        <taxon>Bacteria</taxon>
        <taxon>Bacillati</taxon>
        <taxon>Actinomycetota</taxon>
        <taxon>Actinomycetes</taxon>
        <taxon>Propionibacteriales</taxon>
        <taxon>Kribbellaceae</taxon>
        <taxon>Kribbella</taxon>
    </lineage>
</organism>